<dbReference type="GO" id="GO:0004040">
    <property type="term" value="F:amidase activity"/>
    <property type="evidence" value="ECO:0007669"/>
    <property type="project" value="InterPro"/>
</dbReference>
<reference evidence="2 3" key="1">
    <citation type="journal article" date="2017" name="Arch. Microbiol.">
        <title>Mariprofundus micogutta sp. nov., a novel iron-oxidizing zetaproteobacterium isolated from a deep-sea hydrothermal field at the Bayonnaise knoll of the Izu-Ogasawara arc, and a description of Mariprofundales ord. nov. and Zetaproteobacteria classis nov.</title>
        <authorList>
            <person name="Makita H."/>
            <person name="Tanaka E."/>
            <person name="Mitsunobu S."/>
            <person name="Miyazaki M."/>
            <person name="Nunoura T."/>
            <person name="Uematsu K."/>
            <person name="Takaki Y."/>
            <person name="Nishi S."/>
            <person name="Shimamura S."/>
            <person name="Takai K."/>
        </authorList>
    </citation>
    <scope>NUCLEOTIDE SEQUENCE [LARGE SCALE GENOMIC DNA]</scope>
    <source>
        <strain evidence="2 3">ET2</strain>
    </source>
</reference>
<evidence type="ECO:0000313" key="3">
    <source>
        <dbReference type="Proteomes" id="UP000231632"/>
    </source>
</evidence>
<accession>A0A1L8CLC3</accession>
<protein>
    <submittedName>
        <fullName evidence="2">Bax protein</fullName>
    </submittedName>
</protein>
<dbReference type="PANTHER" id="PTHR40572:SF1">
    <property type="entry name" value="PROTEIN BAX"/>
    <property type="match status" value="1"/>
</dbReference>
<dbReference type="AlphaFoldDB" id="A0A1L8CLC3"/>
<dbReference type="Pfam" id="PF01832">
    <property type="entry name" value="Glucosaminidase"/>
    <property type="match status" value="1"/>
</dbReference>
<comment type="caution">
    <text evidence="2">The sequence shown here is derived from an EMBL/GenBank/DDBJ whole genome shotgun (WGS) entry which is preliminary data.</text>
</comment>
<dbReference type="PROSITE" id="PS51257">
    <property type="entry name" value="PROKAR_LIPOPROTEIN"/>
    <property type="match status" value="1"/>
</dbReference>
<dbReference type="InterPro" id="IPR002901">
    <property type="entry name" value="MGlyc_endo_b_GlcNAc-like_dom"/>
</dbReference>
<dbReference type="STRING" id="1921010.MMIC_P0588"/>
<proteinExistence type="predicted"/>
<keyword evidence="3" id="KW-1185">Reference proteome</keyword>
<evidence type="ECO:0000259" key="1">
    <source>
        <dbReference type="Pfam" id="PF01832"/>
    </source>
</evidence>
<dbReference type="Gene3D" id="1.10.530.10">
    <property type="match status" value="1"/>
</dbReference>
<sequence length="256" mass="29136">MQRPVLTSTLFIRAGLTLIIWMLALATLTACSTMTVKKEPEPTKPAVKQSANEKKQKFFAFMKPHIESENQRIAIQREKLLRLQKKHSLSGSDLKWLQALGNEYKISIKQQPDKAEWQKLVKRVDAIPLEMALIQAANESAWGTSRFARKGNNYFGQWCYTKGCGLVPKQRAAGATHEVRRFSDARESVNAYMRNINTTRAYADFRSLRQISRNKGHDLNAEKLAVGLKSYSERGMAYVKIIQSMIRSNRELIASS</sequence>
<dbReference type="PANTHER" id="PTHR40572">
    <property type="entry name" value="PROTEIN BAX"/>
    <property type="match status" value="1"/>
</dbReference>
<feature type="domain" description="Mannosyl-glycoprotein endo-beta-N-acetylglucosamidase-like" evidence="1">
    <location>
        <begin position="116"/>
        <end position="249"/>
    </location>
</feature>
<gene>
    <name evidence="2" type="ORF">MMIC_P0588</name>
</gene>
<dbReference type="RefSeq" id="WP_072658868.1">
    <property type="nucleotide sequence ID" value="NZ_BDFD01000003.1"/>
</dbReference>
<dbReference type="InterPro" id="IPR053195">
    <property type="entry name" value="Bax-like"/>
</dbReference>
<name>A0A1L8CLC3_9PROT</name>
<dbReference type="Proteomes" id="UP000231632">
    <property type="component" value="Unassembled WGS sequence"/>
</dbReference>
<organism evidence="2 3">
    <name type="scientific">Mariprofundus micogutta</name>
    <dbReference type="NCBI Taxonomy" id="1921010"/>
    <lineage>
        <taxon>Bacteria</taxon>
        <taxon>Pseudomonadati</taxon>
        <taxon>Pseudomonadota</taxon>
        <taxon>Candidatius Mariprofundia</taxon>
        <taxon>Mariprofundales</taxon>
        <taxon>Mariprofundaceae</taxon>
        <taxon>Mariprofundus</taxon>
    </lineage>
</organism>
<dbReference type="EMBL" id="BDFD01000003">
    <property type="protein sequence ID" value="GAV19639.1"/>
    <property type="molecule type" value="Genomic_DNA"/>
</dbReference>
<evidence type="ECO:0000313" key="2">
    <source>
        <dbReference type="EMBL" id="GAV19639.1"/>
    </source>
</evidence>